<evidence type="ECO:0000256" key="1">
    <source>
        <dbReference type="SAM" id="Phobius"/>
    </source>
</evidence>
<accession>A0ABV4HZ27</accession>
<evidence type="ECO:0000313" key="3">
    <source>
        <dbReference type="Proteomes" id="UP001566476"/>
    </source>
</evidence>
<gene>
    <name evidence="2" type="ORF">AB2L28_05405</name>
</gene>
<feature type="transmembrane region" description="Helical" evidence="1">
    <location>
        <begin position="72"/>
        <end position="91"/>
    </location>
</feature>
<dbReference type="EMBL" id="JBGGTQ010000002">
    <property type="protein sequence ID" value="MEZ0491669.1"/>
    <property type="molecule type" value="Genomic_DNA"/>
</dbReference>
<feature type="transmembrane region" description="Helical" evidence="1">
    <location>
        <begin position="6"/>
        <end position="26"/>
    </location>
</feature>
<keyword evidence="3" id="KW-1185">Reference proteome</keyword>
<evidence type="ECO:0008006" key="4">
    <source>
        <dbReference type="Google" id="ProtNLM"/>
    </source>
</evidence>
<name>A0ABV4HZ27_9ACTN</name>
<feature type="transmembrane region" description="Helical" evidence="1">
    <location>
        <begin position="33"/>
        <end position="52"/>
    </location>
</feature>
<proteinExistence type="predicted"/>
<dbReference type="Proteomes" id="UP001566476">
    <property type="component" value="Unassembled WGS sequence"/>
</dbReference>
<sequence>MVLWEVLTGLAPMAVALVALTAPVALMVKTHRWSPLGLVLWTVAVVAAGRWLVQSIELADATDGGSGPWGAWRWLVTAVVASGAATMLVLVRLHRLRLLR</sequence>
<comment type="caution">
    <text evidence="2">The sequence shown here is derived from an EMBL/GenBank/DDBJ whole genome shotgun (WGS) entry which is preliminary data.</text>
</comment>
<keyword evidence="1" id="KW-0472">Membrane</keyword>
<dbReference type="RefSeq" id="WP_370717700.1">
    <property type="nucleotide sequence ID" value="NZ_JBGGTQ010000002.1"/>
</dbReference>
<protein>
    <recommendedName>
        <fullName evidence="4">Transmembrane protein</fullName>
    </recommendedName>
</protein>
<keyword evidence="1" id="KW-0812">Transmembrane</keyword>
<evidence type="ECO:0000313" key="2">
    <source>
        <dbReference type="EMBL" id="MEZ0491669.1"/>
    </source>
</evidence>
<reference evidence="2 3" key="1">
    <citation type="submission" date="2024-07" db="EMBL/GenBank/DDBJ databases">
        <authorList>
            <person name="Thanompreechachai J."/>
            <person name="Duangmal K."/>
        </authorList>
    </citation>
    <scope>NUCLEOTIDE SEQUENCE [LARGE SCALE GENOMIC DNA]</scope>
    <source>
        <strain evidence="2 3">TBRC 1896</strain>
    </source>
</reference>
<keyword evidence="1" id="KW-1133">Transmembrane helix</keyword>
<organism evidence="2 3">
    <name type="scientific">Kineococcus mangrovi</name>
    <dbReference type="NCBI Taxonomy" id="1660183"/>
    <lineage>
        <taxon>Bacteria</taxon>
        <taxon>Bacillati</taxon>
        <taxon>Actinomycetota</taxon>
        <taxon>Actinomycetes</taxon>
        <taxon>Kineosporiales</taxon>
        <taxon>Kineosporiaceae</taxon>
        <taxon>Kineococcus</taxon>
    </lineage>
</organism>